<gene>
    <name evidence="4" type="ORF">Agabi119p4_6510</name>
</gene>
<evidence type="ECO:0000313" key="5">
    <source>
        <dbReference type="Proteomes" id="UP000629468"/>
    </source>
</evidence>
<protein>
    <submittedName>
        <fullName evidence="4">Uncharacterized protein</fullName>
    </submittedName>
</protein>
<dbReference type="SMART" id="SM00369">
    <property type="entry name" value="LRR_TYP"/>
    <property type="match status" value="3"/>
</dbReference>
<feature type="compositionally biased region" description="Low complexity" evidence="3">
    <location>
        <begin position="7"/>
        <end position="16"/>
    </location>
</feature>
<dbReference type="PANTHER" id="PTHR48051:SF1">
    <property type="entry name" value="RAS SUPPRESSOR PROTEIN 1"/>
    <property type="match status" value="1"/>
</dbReference>
<reference evidence="4 5" key="1">
    <citation type="journal article" name="Sci. Rep.">
        <title>Telomere-to-telomere assembled and centromere annotated genomes of the two main subspecies of the button mushroom Agaricus bisporus reveal especially polymorphic chromosome ends.</title>
        <authorList>
            <person name="Sonnenberg A.S.M."/>
            <person name="Sedaghat-Telgerd N."/>
            <person name="Lavrijssen B."/>
            <person name="Ohm R.A."/>
            <person name="Hendrickx P.M."/>
            <person name="Scholtmeijer K."/>
            <person name="Baars J.J.P."/>
            <person name="van Peer A."/>
        </authorList>
    </citation>
    <scope>NUCLEOTIDE SEQUENCE [LARGE SCALE GENOMIC DNA]</scope>
    <source>
        <strain evidence="4 5">H119_p4</strain>
    </source>
</reference>
<evidence type="ECO:0000313" key="4">
    <source>
        <dbReference type="EMBL" id="KAF7770536.1"/>
    </source>
</evidence>
<keyword evidence="2" id="KW-0677">Repeat</keyword>
<evidence type="ECO:0000256" key="2">
    <source>
        <dbReference type="ARBA" id="ARBA00022737"/>
    </source>
</evidence>
<dbReference type="EMBL" id="JABXXO010000009">
    <property type="protein sequence ID" value="KAF7770536.1"/>
    <property type="molecule type" value="Genomic_DNA"/>
</dbReference>
<dbReference type="AlphaFoldDB" id="A0A8H7CA92"/>
<proteinExistence type="predicted"/>
<comment type="caution">
    <text evidence="4">The sequence shown here is derived from an EMBL/GenBank/DDBJ whole genome shotgun (WGS) entry which is preliminary data.</text>
</comment>
<name>A0A8H7CA92_AGABI</name>
<dbReference type="InterPro" id="IPR001611">
    <property type="entry name" value="Leu-rich_rpt"/>
</dbReference>
<evidence type="ECO:0000256" key="3">
    <source>
        <dbReference type="SAM" id="MobiDB-lite"/>
    </source>
</evidence>
<dbReference type="PANTHER" id="PTHR48051">
    <property type="match status" value="1"/>
</dbReference>
<dbReference type="InterPro" id="IPR003591">
    <property type="entry name" value="Leu-rich_rpt_typical-subtyp"/>
</dbReference>
<dbReference type="InterPro" id="IPR032675">
    <property type="entry name" value="LRR_dom_sf"/>
</dbReference>
<dbReference type="Gene3D" id="3.80.10.10">
    <property type="entry name" value="Ribonuclease Inhibitor"/>
    <property type="match status" value="1"/>
</dbReference>
<dbReference type="Proteomes" id="UP000629468">
    <property type="component" value="Unassembled WGS sequence"/>
</dbReference>
<dbReference type="Pfam" id="PF13855">
    <property type="entry name" value="LRR_8"/>
    <property type="match status" value="1"/>
</dbReference>
<feature type="region of interest" description="Disordered" evidence="3">
    <location>
        <begin position="1"/>
        <end position="38"/>
    </location>
</feature>
<evidence type="ECO:0000256" key="1">
    <source>
        <dbReference type="ARBA" id="ARBA00022614"/>
    </source>
</evidence>
<dbReference type="SUPFAM" id="SSF52058">
    <property type="entry name" value="L domain-like"/>
    <property type="match status" value="1"/>
</dbReference>
<accession>A0A8H7CA92</accession>
<dbReference type="InterPro" id="IPR050216">
    <property type="entry name" value="LRR_domain-containing"/>
</dbReference>
<feature type="region of interest" description="Disordered" evidence="3">
    <location>
        <begin position="56"/>
        <end position="91"/>
    </location>
</feature>
<organism evidence="4 5">
    <name type="scientific">Agaricus bisporus var. burnettii</name>
    <dbReference type="NCBI Taxonomy" id="192524"/>
    <lineage>
        <taxon>Eukaryota</taxon>
        <taxon>Fungi</taxon>
        <taxon>Dikarya</taxon>
        <taxon>Basidiomycota</taxon>
        <taxon>Agaricomycotina</taxon>
        <taxon>Agaricomycetes</taxon>
        <taxon>Agaricomycetidae</taxon>
        <taxon>Agaricales</taxon>
        <taxon>Agaricineae</taxon>
        <taxon>Agaricaceae</taxon>
        <taxon>Agaricus</taxon>
    </lineage>
</organism>
<keyword evidence="1" id="KW-0433">Leucine-rich repeat</keyword>
<sequence>MQVLHCSASASTLSSPPSSPGLFIDSSPASSPSLDPIQLDSSLDFENFGKLADPFAGSFNSTRSPPQYEKRQKRRGTIVSPPAILKRPRRHQDMSNEEHHFDECMPLPLYLQPCPGREKTAHEKEAEEWDRLEEDIYNLQMRVVDISDRRFTFIPESIIQTINCLVYIPAPDDLATLEITKVKAGCRPFARSQTAPANPGGYPRAFGERTRSVNVTSMHGMKNGIHLILSNNMITKLPRSIWDLEQLTVLSLRSNYLTVLPPEICRLKNLEDLNIANNQLQFVPSELLSMNLRVLNLHPNPFLAAPNNSDDRPVSETMTLIEDRALPLTELLYRILVSPAPSTLFSKGRTDTVLSSYHDLPLPPTYLIPPRIAETLDACLPGSVCRSDLMCEARDDISMGTCGNPSHQERIFVKPVEQRLSWEKVIAGQNAGGMVPVMWRGCEHGCLDFLGEAKDVAMDEDSEIVQQIELGGFLDFE</sequence>
<dbReference type="GO" id="GO:0005737">
    <property type="term" value="C:cytoplasm"/>
    <property type="evidence" value="ECO:0007669"/>
    <property type="project" value="TreeGrafter"/>
</dbReference>